<organism evidence="2">
    <name type="scientific">Lotus japonicus</name>
    <name type="common">Lotus corniculatus var. japonicus</name>
    <dbReference type="NCBI Taxonomy" id="34305"/>
    <lineage>
        <taxon>Eukaryota</taxon>
        <taxon>Viridiplantae</taxon>
        <taxon>Streptophyta</taxon>
        <taxon>Embryophyta</taxon>
        <taxon>Tracheophyta</taxon>
        <taxon>Spermatophyta</taxon>
        <taxon>Magnoliopsida</taxon>
        <taxon>eudicotyledons</taxon>
        <taxon>Gunneridae</taxon>
        <taxon>Pentapetalae</taxon>
        <taxon>rosids</taxon>
        <taxon>fabids</taxon>
        <taxon>Fabales</taxon>
        <taxon>Fabaceae</taxon>
        <taxon>Papilionoideae</taxon>
        <taxon>50 kb inversion clade</taxon>
        <taxon>NPAAA clade</taxon>
        <taxon>Hologalegina</taxon>
        <taxon>robinioid clade</taxon>
        <taxon>Loteae</taxon>
        <taxon>Lotus</taxon>
    </lineage>
</organism>
<proteinExistence type="evidence at transcript level"/>
<evidence type="ECO:0000259" key="1">
    <source>
        <dbReference type="Pfam" id="PF23411"/>
    </source>
</evidence>
<dbReference type="EMBL" id="BT140930">
    <property type="protein sequence ID" value="AFK40725.1"/>
    <property type="molecule type" value="mRNA"/>
</dbReference>
<protein>
    <recommendedName>
        <fullName evidence="1">Vps41 beta-propeller domain-containing protein</fullName>
    </recommendedName>
</protein>
<evidence type="ECO:0000313" key="2">
    <source>
        <dbReference type="EMBL" id="AFK40725.1"/>
    </source>
</evidence>
<dbReference type="AlphaFoldDB" id="I3SKD3"/>
<reference evidence="2" key="1">
    <citation type="submission" date="2012-05" db="EMBL/GenBank/DDBJ databases">
        <authorList>
            <person name="Krishnakumar V."/>
            <person name="Cheung F."/>
            <person name="Xiao Y."/>
            <person name="Chan A."/>
            <person name="Moskal W.A."/>
            <person name="Town C.D."/>
        </authorList>
    </citation>
    <scope>NUCLEOTIDE SEQUENCE</scope>
</reference>
<feature type="domain" description="Vps41 beta-propeller" evidence="1">
    <location>
        <begin position="3"/>
        <end position="48"/>
    </location>
</feature>
<name>I3SKD3_LOTJA</name>
<accession>I3SKD3</accession>
<dbReference type="InterPro" id="IPR057780">
    <property type="entry name" value="Beta-prop_Vps41"/>
</dbReference>
<dbReference type="Pfam" id="PF23411">
    <property type="entry name" value="Beta-prop_Vps41"/>
    <property type="match status" value="1"/>
</dbReference>
<sequence length="63" mass="7293">MKFEHHRPMKAIALDPEYARKMSRRFVAGGLAGHLYLNSKKWLGYRDQVRKIIVLLVRVVNGG</sequence>